<accession>A0A0K0D4D2</accession>
<dbReference type="PANTHER" id="PTHR13523:SF2">
    <property type="entry name" value="COILED-COIL-HELIX-COILED-COIL-HELIX DOMAIN CONTAINING 2, ISOFORM A-RELATED"/>
    <property type="match status" value="1"/>
</dbReference>
<keyword evidence="1" id="KW-1015">Disulfide bond</keyword>
<dbReference type="WBParaSite" id="ACAC_0000492701-mRNA-1">
    <property type="protein sequence ID" value="ACAC_0000492701-mRNA-1"/>
    <property type="gene ID" value="ACAC_0000492701"/>
</dbReference>
<reference evidence="4" key="1">
    <citation type="submission" date="2012-09" db="EMBL/GenBank/DDBJ databases">
        <authorList>
            <person name="Martin A.A."/>
        </authorList>
    </citation>
    <scope>NUCLEOTIDE SEQUENCE</scope>
</reference>
<dbReference type="AlphaFoldDB" id="A0A0K0D4D2"/>
<dbReference type="STRING" id="6313.A0A0K0D4D2"/>
<dbReference type="GO" id="GO:0005739">
    <property type="term" value="C:mitochondrion"/>
    <property type="evidence" value="ECO:0007669"/>
    <property type="project" value="TreeGrafter"/>
</dbReference>
<evidence type="ECO:0000256" key="1">
    <source>
        <dbReference type="ARBA" id="ARBA00023157"/>
    </source>
</evidence>
<dbReference type="PANTHER" id="PTHR13523">
    <property type="entry name" value="COILED-COIL-HELIX-COILED-COIL-HELIX DOMAIN CONTAINING 2/NUR77"/>
    <property type="match status" value="1"/>
</dbReference>
<reference evidence="5" key="2">
    <citation type="submission" date="2017-02" db="UniProtKB">
        <authorList>
            <consortium name="WormBaseParasite"/>
        </authorList>
    </citation>
    <scope>IDENTIFICATION</scope>
</reference>
<feature type="domain" description="CHCH" evidence="3">
    <location>
        <begin position="134"/>
        <end position="166"/>
    </location>
</feature>
<dbReference type="InterPro" id="IPR010625">
    <property type="entry name" value="CHCH"/>
</dbReference>
<protein>
    <submittedName>
        <fullName evidence="5">CHCH domain-containing protein</fullName>
    </submittedName>
</protein>
<organism evidence="4 5">
    <name type="scientific">Angiostrongylus cantonensis</name>
    <name type="common">Rat lungworm</name>
    <dbReference type="NCBI Taxonomy" id="6313"/>
    <lineage>
        <taxon>Eukaryota</taxon>
        <taxon>Metazoa</taxon>
        <taxon>Ecdysozoa</taxon>
        <taxon>Nematoda</taxon>
        <taxon>Chromadorea</taxon>
        <taxon>Rhabditida</taxon>
        <taxon>Rhabditina</taxon>
        <taxon>Rhabditomorpha</taxon>
        <taxon>Strongyloidea</taxon>
        <taxon>Metastrongylidae</taxon>
        <taxon>Angiostrongylus</taxon>
    </lineage>
</organism>
<feature type="region of interest" description="Disordered" evidence="2">
    <location>
        <begin position="1"/>
        <end position="36"/>
    </location>
</feature>
<keyword evidence="4" id="KW-1185">Reference proteome</keyword>
<evidence type="ECO:0000259" key="3">
    <source>
        <dbReference type="Pfam" id="PF06747"/>
    </source>
</evidence>
<feature type="compositionally biased region" description="Low complexity" evidence="2">
    <location>
        <begin position="23"/>
        <end position="36"/>
    </location>
</feature>
<sequence>MVRRRTASPKPSAPVRSSPPPTMRSSPAPRPMSQASAKPGASKFCLKYSMTVFILLFLAAAVPAPLGTAAAAPQGPGLFGQMAATAGGVAIGSAVGHAVGNMMMGGGSSTPESAPAQTVAPAADHQPQAYAQPCEFEWRQFIECTQNQSDVSLCNGFNEAFKQCKARYV</sequence>
<dbReference type="Proteomes" id="UP000035642">
    <property type="component" value="Unassembled WGS sequence"/>
</dbReference>
<evidence type="ECO:0000313" key="5">
    <source>
        <dbReference type="WBParaSite" id="ACAC_0000492701-mRNA-1"/>
    </source>
</evidence>
<dbReference type="GO" id="GO:0007005">
    <property type="term" value="P:mitochondrion organization"/>
    <property type="evidence" value="ECO:0007669"/>
    <property type="project" value="InterPro"/>
</dbReference>
<evidence type="ECO:0000313" key="4">
    <source>
        <dbReference type="Proteomes" id="UP000035642"/>
    </source>
</evidence>
<name>A0A0K0D4D2_ANGCA</name>
<dbReference type="Pfam" id="PF06747">
    <property type="entry name" value="CHCH"/>
    <property type="match status" value="1"/>
</dbReference>
<dbReference type="GO" id="GO:0005634">
    <property type="term" value="C:nucleus"/>
    <property type="evidence" value="ECO:0007669"/>
    <property type="project" value="TreeGrafter"/>
</dbReference>
<dbReference type="PROSITE" id="PS51808">
    <property type="entry name" value="CHCH"/>
    <property type="match status" value="1"/>
</dbReference>
<proteinExistence type="predicted"/>
<evidence type="ECO:0000256" key="2">
    <source>
        <dbReference type="SAM" id="MobiDB-lite"/>
    </source>
</evidence>
<dbReference type="InterPro" id="IPR055304">
    <property type="entry name" value="CHCHD2/10-like"/>
</dbReference>